<dbReference type="AlphaFoldDB" id="A0A8T9BA59"/>
<organism evidence="1 2">
    <name type="scientific">Lachnellula arida</name>
    <dbReference type="NCBI Taxonomy" id="1316785"/>
    <lineage>
        <taxon>Eukaryota</taxon>
        <taxon>Fungi</taxon>
        <taxon>Dikarya</taxon>
        <taxon>Ascomycota</taxon>
        <taxon>Pezizomycotina</taxon>
        <taxon>Leotiomycetes</taxon>
        <taxon>Helotiales</taxon>
        <taxon>Lachnaceae</taxon>
        <taxon>Lachnellula</taxon>
    </lineage>
</organism>
<evidence type="ECO:0000313" key="1">
    <source>
        <dbReference type="EMBL" id="TVY15489.1"/>
    </source>
</evidence>
<protein>
    <submittedName>
        <fullName evidence="1">Uncharacterized protein</fullName>
    </submittedName>
</protein>
<name>A0A8T9BA59_9HELO</name>
<gene>
    <name evidence="1" type="ORF">LARI1_G003594</name>
</gene>
<dbReference type="EMBL" id="QGMF01000495">
    <property type="protein sequence ID" value="TVY15489.1"/>
    <property type="molecule type" value="Genomic_DNA"/>
</dbReference>
<dbReference type="Proteomes" id="UP000469559">
    <property type="component" value="Unassembled WGS sequence"/>
</dbReference>
<comment type="caution">
    <text evidence="1">The sequence shown here is derived from an EMBL/GenBank/DDBJ whole genome shotgun (WGS) entry which is preliminary data.</text>
</comment>
<reference evidence="1 2" key="1">
    <citation type="submission" date="2018-05" db="EMBL/GenBank/DDBJ databases">
        <title>Whole genome sequencing for identification of molecular markers to develop diagnostic detection tools for the regulated plant pathogen Lachnellula willkommii.</title>
        <authorList>
            <person name="Giroux E."/>
            <person name="Bilodeau G."/>
        </authorList>
    </citation>
    <scope>NUCLEOTIDE SEQUENCE [LARGE SCALE GENOMIC DNA]</scope>
    <source>
        <strain evidence="1 2">CBS 203.66</strain>
    </source>
</reference>
<keyword evidence="2" id="KW-1185">Reference proteome</keyword>
<proteinExistence type="predicted"/>
<evidence type="ECO:0000313" key="2">
    <source>
        <dbReference type="Proteomes" id="UP000469559"/>
    </source>
</evidence>
<sequence length="40" mass="4936">MIPRICLRWDIGHCFTVMEFGSCMESTRRIWSWKESNWQN</sequence>
<feature type="non-terminal residue" evidence="1">
    <location>
        <position position="40"/>
    </location>
</feature>
<accession>A0A8T9BA59</accession>